<evidence type="ECO:0000313" key="3">
    <source>
        <dbReference type="Proteomes" id="UP000238642"/>
    </source>
</evidence>
<dbReference type="SUPFAM" id="SSF51306">
    <property type="entry name" value="LexA/Signal peptidase"/>
    <property type="match status" value="1"/>
</dbReference>
<name>A0A2S9JTZ0_9SPHI</name>
<dbReference type="InterPro" id="IPR027417">
    <property type="entry name" value="P-loop_NTPase"/>
</dbReference>
<sequence length="740" mass="84828">MDKYSLAEISIVPVDPSGKLADMEDKNLDFYRSALVYLLNDKKSVYVGETVSILDRLASHNQDSTKKALLNRHAIHSSYFNKSVTLHLESFLINHFSAEKSLKLLNANLGNGSHYYHHKKEYESLFPSIWRRLQELKIARTSFEEIINSNIFKYSPYKSLNPDQQQAVLAILESLVSDQRGAFVQGTAGTGKTIIAIYLVKLLTTPISHFELYEMEDDFSKQAYALLLQYREKNGITAANEAKIKDQIAIVVAMTSLRGTLQTVFSAVHGLEKSMVISPTELTKRNYKIVLVDEAHRLRQRKNLSGYGDFDKSNQRMGLEKQTGTELDWVIKQSNKQVFFYDHNQSIRLTDIPSNRFAELKDSGIYAYIQLATQVRSKGGDEFTDFVHRLLECELAEGERFETDEFELELYDSFVDMRKQIFHREEEGRLARLVAGFSWEYKTKATKNRHLIDMTIEGVDLRWNSKAVDWINSKNAINEVGSIHTVFGNDLNYIGIIFGHEIDYDSREGKIVVYRDRYKDKNGKNSTSDTELLFYVKNIYKSFMMRAVKGVYIYVCNPALRDYLSQHMNVVGRPEGKPSTVDIVDLPSEHTIPFYDLEIAAGTFSELQQAGDIQYIKLDGETLDPSRYFACKIIGESMNEIIPNGSICLFERYEGGSRNNQICLVESSSFIDRDFGANYTIKAYRSEKTVSEEGWQHQEITLHPKSTDLSYKPIVLRDEELLDFKVIGVVNRQQKGDTLF</sequence>
<dbReference type="InterPro" id="IPR036286">
    <property type="entry name" value="LexA/Signal_pep-like_sf"/>
</dbReference>
<dbReference type="Pfam" id="PF09848">
    <property type="entry name" value="SLFN-g3_helicase"/>
    <property type="match status" value="1"/>
</dbReference>
<dbReference type="InterPro" id="IPR015927">
    <property type="entry name" value="Peptidase_S24_S26A/B/C"/>
</dbReference>
<dbReference type="RefSeq" id="WP_105723817.1">
    <property type="nucleotide sequence ID" value="NZ_PVBS01000001.1"/>
</dbReference>
<dbReference type="InterPro" id="IPR018647">
    <property type="entry name" value="SLFN_3-like_DNA/RNA_helicase"/>
</dbReference>
<dbReference type="EMBL" id="PVBS01000001">
    <property type="protein sequence ID" value="PRD56723.1"/>
    <property type="molecule type" value="Genomic_DNA"/>
</dbReference>
<comment type="caution">
    <text evidence="2">The sequence shown here is derived from an EMBL/GenBank/DDBJ whole genome shotgun (WGS) entry which is preliminary data.</text>
</comment>
<dbReference type="OrthoDB" id="9759819at2"/>
<dbReference type="PROSITE" id="PS50164">
    <property type="entry name" value="GIY_YIG"/>
    <property type="match status" value="1"/>
</dbReference>
<dbReference type="Gene3D" id="2.10.109.10">
    <property type="entry name" value="Umud Fragment, subunit A"/>
    <property type="match status" value="1"/>
</dbReference>
<feature type="domain" description="GIY-YIG" evidence="1">
    <location>
        <begin position="32"/>
        <end position="105"/>
    </location>
</feature>
<keyword evidence="3" id="KW-1185">Reference proteome</keyword>
<dbReference type="AlphaFoldDB" id="A0A2S9JTZ0"/>
<gene>
    <name evidence="2" type="ORF">C5749_05695</name>
</gene>
<dbReference type="InterPro" id="IPR000305">
    <property type="entry name" value="GIY-YIG_endonuc"/>
</dbReference>
<dbReference type="Gene3D" id="3.40.50.300">
    <property type="entry name" value="P-loop containing nucleotide triphosphate hydrolases"/>
    <property type="match status" value="1"/>
</dbReference>
<dbReference type="InterPro" id="IPR035901">
    <property type="entry name" value="GIY-YIG_endonuc_sf"/>
</dbReference>
<evidence type="ECO:0000259" key="1">
    <source>
        <dbReference type="PROSITE" id="PS50164"/>
    </source>
</evidence>
<dbReference type="SUPFAM" id="SSF82771">
    <property type="entry name" value="GIY-YIG endonuclease"/>
    <property type="match status" value="1"/>
</dbReference>
<dbReference type="Proteomes" id="UP000238642">
    <property type="component" value="Unassembled WGS sequence"/>
</dbReference>
<reference evidence="2 3" key="1">
    <citation type="submission" date="2018-02" db="EMBL/GenBank/DDBJ databases">
        <title>The draft genome of Sphingobacterium gobiense H7.</title>
        <authorList>
            <person name="Li L."/>
            <person name="Liu L."/>
            <person name="Zhang X."/>
            <person name="Wang T."/>
            <person name="Liang L."/>
        </authorList>
    </citation>
    <scope>NUCLEOTIDE SEQUENCE [LARGE SCALE GENOMIC DNA]</scope>
    <source>
        <strain evidence="2 3">ACCC 05757</strain>
    </source>
</reference>
<proteinExistence type="predicted"/>
<accession>A0A2S9JTZ0</accession>
<dbReference type="SUPFAM" id="SSF52540">
    <property type="entry name" value="P-loop containing nucleoside triphosphate hydrolases"/>
    <property type="match status" value="1"/>
</dbReference>
<organism evidence="2 3">
    <name type="scientific">Sphingobacterium gobiense</name>
    <dbReference type="NCBI Taxonomy" id="1382456"/>
    <lineage>
        <taxon>Bacteria</taxon>
        <taxon>Pseudomonadati</taxon>
        <taxon>Bacteroidota</taxon>
        <taxon>Sphingobacteriia</taxon>
        <taxon>Sphingobacteriales</taxon>
        <taxon>Sphingobacteriaceae</taxon>
        <taxon>Sphingobacterium</taxon>
    </lineage>
</organism>
<dbReference type="Pfam" id="PF00717">
    <property type="entry name" value="Peptidase_S24"/>
    <property type="match status" value="1"/>
</dbReference>
<protein>
    <recommendedName>
        <fullName evidence="1">GIY-YIG domain-containing protein</fullName>
    </recommendedName>
</protein>
<evidence type="ECO:0000313" key="2">
    <source>
        <dbReference type="EMBL" id="PRD56723.1"/>
    </source>
</evidence>